<accession>A0ABR1FP40</accession>
<proteinExistence type="predicted"/>
<feature type="compositionally biased region" description="Low complexity" evidence="1">
    <location>
        <begin position="442"/>
        <end position="486"/>
    </location>
</feature>
<evidence type="ECO:0000259" key="4">
    <source>
        <dbReference type="Pfam" id="PF14240"/>
    </source>
</evidence>
<dbReference type="InterPro" id="IPR025924">
    <property type="entry name" value="YHYH_dom"/>
</dbReference>
<evidence type="ECO:0000256" key="3">
    <source>
        <dbReference type="SAM" id="SignalP"/>
    </source>
</evidence>
<protein>
    <recommendedName>
        <fullName evidence="4">YHYH domain-containing protein</fullName>
    </recommendedName>
</protein>
<feature type="region of interest" description="Disordered" evidence="1">
    <location>
        <begin position="633"/>
        <end position="657"/>
    </location>
</feature>
<dbReference type="Pfam" id="PF14240">
    <property type="entry name" value="YHYH"/>
    <property type="match status" value="1"/>
</dbReference>
<dbReference type="EMBL" id="JBBJCI010000311">
    <property type="protein sequence ID" value="KAK7234737.1"/>
    <property type="molecule type" value="Genomic_DNA"/>
</dbReference>
<evidence type="ECO:0000313" key="5">
    <source>
        <dbReference type="EMBL" id="KAK7234737.1"/>
    </source>
</evidence>
<gene>
    <name evidence="5" type="ORF">SO694_0029507</name>
</gene>
<keyword evidence="2" id="KW-0812">Transmembrane</keyword>
<feature type="domain" description="YHYH" evidence="4">
    <location>
        <begin position="82"/>
        <end position="209"/>
    </location>
</feature>
<keyword evidence="2" id="KW-0472">Membrane</keyword>
<evidence type="ECO:0000256" key="2">
    <source>
        <dbReference type="SAM" id="Phobius"/>
    </source>
</evidence>
<name>A0ABR1FP40_AURAN</name>
<evidence type="ECO:0000313" key="6">
    <source>
        <dbReference type="Proteomes" id="UP001363151"/>
    </source>
</evidence>
<feature type="compositionally biased region" description="Pro residues" evidence="1">
    <location>
        <begin position="410"/>
        <end position="425"/>
    </location>
</feature>
<feature type="chain" id="PRO_5045757908" description="YHYH domain-containing protein" evidence="3">
    <location>
        <begin position="17"/>
        <end position="657"/>
    </location>
</feature>
<reference evidence="5 6" key="1">
    <citation type="submission" date="2024-03" db="EMBL/GenBank/DDBJ databases">
        <title>Aureococcus anophagefferens CCMP1851 and Kratosvirus quantuckense: Draft genome of a second virus-susceptible host strain in the model system.</title>
        <authorList>
            <person name="Chase E."/>
            <person name="Truchon A.R."/>
            <person name="Schepens W."/>
            <person name="Wilhelm S.W."/>
        </authorList>
    </citation>
    <scope>NUCLEOTIDE SEQUENCE [LARGE SCALE GENOMIC DNA]</scope>
    <source>
        <strain evidence="5 6">CCMP1851</strain>
    </source>
</reference>
<keyword evidence="2" id="KW-1133">Transmembrane helix</keyword>
<feature type="signal peptide" evidence="3">
    <location>
        <begin position="1"/>
        <end position="16"/>
    </location>
</feature>
<keyword evidence="6" id="KW-1185">Reference proteome</keyword>
<feature type="region of interest" description="Disordered" evidence="1">
    <location>
        <begin position="410"/>
        <end position="491"/>
    </location>
</feature>
<evidence type="ECO:0000256" key="1">
    <source>
        <dbReference type="SAM" id="MobiDB-lite"/>
    </source>
</evidence>
<comment type="caution">
    <text evidence="5">The sequence shown here is derived from an EMBL/GenBank/DDBJ whole genome shotgun (WGS) entry which is preliminary data.</text>
</comment>
<dbReference type="Proteomes" id="UP001363151">
    <property type="component" value="Unassembled WGS sequence"/>
</dbReference>
<dbReference type="PRINTS" id="PR01217">
    <property type="entry name" value="PRICHEXTENSN"/>
</dbReference>
<organism evidence="5 6">
    <name type="scientific">Aureococcus anophagefferens</name>
    <name type="common">Harmful bloom alga</name>
    <dbReference type="NCBI Taxonomy" id="44056"/>
    <lineage>
        <taxon>Eukaryota</taxon>
        <taxon>Sar</taxon>
        <taxon>Stramenopiles</taxon>
        <taxon>Ochrophyta</taxon>
        <taxon>Pelagophyceae</taxon>
        <taxon>Pelagomonadales</taxon>
        <taxon>Pelagomonadaceae</taxon>
        <taxon>Aureococcus</taxon>
    </lineage>
</organism>
<feature type="transmembrane region" description="Helical" evidence="2">
    <location>
        <begin position="513"/>
        <end position="531"/>
    </location>
</feature>
<sequence>MLLTIFLALAPRAALAVTCDACGESATYTETLSWMNGYRRRRIAAAGCPNHYSYCSGKDIRGCGGNYGEGTETKADVLDLEFDVPAIPVIASTVEDFECSMGAIGIALNGVQFYGGAVERTDDDDPGCELLDVSSTRGEWMGFDFCSGHTGGANGFNPYHYHFPPSCLLDQAGARARGANHRETTSVSHSPQIGWALDGFPVYGPRGANGTEMEHAANGCVGSHCLDFCSGREEALPGVDDFLYRYYVTGPTSDLYSLPSDPKPPASDYPFTFRCYRGCVWSDLVSETNRCTRGSAGVADDYVPRKAVGYTDKYVSAEATAYWYAQNGDDAMAPLCASEPTAAPTTATWAPTTEAHLKICATETAGQRGTCEAAGGECYTAEAHCVGDGGAFLANRCGADCGCCVKQPSPAPTPAPTPAPSPAPTVSPGGPTAVPVPLPTLAPTISPQPTTATPSAEPTTAAPSAAPTTAAPSTAAPTGLPTAAPSVPQYLSEGTGDDVAIGPSAASAVTTTLAAGASLSLVGILILAALIKVKREVERKFELAAFGFRPSYRWYKFAEDPNLGRFDTRQWFDYAGDVDDESLDGSNHSTLDGSGERRAGVLPVLALPFVAALGAKGDDEAPRRFSWLDFASRKKSDDADFASSDAARRKRADDAAP</sequence>
<keyword evidence="3" id="KW-0732">Signal</keyword>